<keyword evidence="2" id="KW-1185">Reference proteome</keyword>
<evidence type="ECO:0008006" key="3">
    <source>
        <dbReference type="Google" id="ProtNLM"/>
    </source>
</evidence>
<dbReference type="Proteomes" id="UP001499979">
    <property type="component" value="Unassembled WGS sequence"/>
</dbReference>
<sequence>MPYSVLGGPALGFDLARLSGGEQVAGVLRAALAATPDELALLAARHPGRTVWNDWWQACADASVADASVPPDEGDLALLRRLETGMLGDAHALDRLVRSELLDWTWLHAGPVAVQDPVAGDAADVLVAAAAAGYLRDRLPADLRRAMGAPFVRAGLPAPEGTEASSADPVGEVLTTIASADEDARRRWRSVVDALRVHTAQWAPAMHQATWALSLSDRLRLGLDVHLAGVVAFRRGGFTPRDAAYGVWNAVAGVLQARVVGDLLPSAEADVLLRPWRAVHASPSA</sequence>
<evidence type="ECO:0000313" key="1">
    <source>
        <dbReference type="EMBL" id="GAA1133469.1"/>
    </source>
</evidence>
<evidence type="ECO:0000313" key="2">
    <source>
        <dbReference type="Proteomes" id="UP001499979"/>
    </source>
</evidence>
<gene>
    <name evidence="1" type="ORF">GCM10009606_12000</name>
</gene>
<protein>
    <recommendedName>
        <fullName evidence="3">Thiopeptide-type bacteriocin biosynthesis domain-containing protein</fullName>
    </recommendedName>
</protein>
<accession>A0ABN1UAG5</accession>
<reference evidence="1 2" key="1">
    <citation type="journal article" date="2019" name="Int. J. Syst. Evol. Microbiol.">
        <title>The Global Catalogue of Microorganisms (GCM) 10K type strain sequencing project: providing services to taxonomists for standard genome sequencing and annotation.</title>
        <authorList>
            <consortium name="The Broad Institute Genomics Platform"/>
            <consortium name="The Broad Institute Genome Sequencing Center for Infectious Disease"/>
            <person name="Wu L."/>
            <person name="Ma J."/>
        </authorList>
    </citation>
    <scope>NUCLEOTIDE SEQUENCE [LARGE SCALE GENOMIC DNA]</scope>
    <source>
        <strain evidence="1 2">JCM 11813</strain>
    </source>
</reference>
<proteinExistence type="predicted"/>
<organism evidence="1 2">
    <name type="scientific">Nocardioides aquiterrae</name>
    <dbReference type="NCBI Taxonomy" id="203799"/>
    <lineage>
        <taxon>Bacteria</taxon>
        <taxon>Bacillati</taxon>
        <taxon>Actinomycetota</taxon>
        <taxon>Actinomycetes</taxon>
        <taxon>Propionibacteriales</taxon>
        <taxon>Nocardioidaceae</taxon>
        <taxon>Nocardioides</taxon>
    </lineage>
</organism>
<comment type="caution">
    <text evidence="1">The sequence shown here is derived from an EMBL/GenBank/DDBJ whole genome shotgun (WGS) entry which is preliminary data.</text>
</comment>
<dbReference type="RefSeq" id="WP_343906555.1">
    <property type="nucleotide sequence ID" value="NZ_BAAAJE010000004.1"/>
</dbReference>
<name>A0ABN1UAG5_9ACTN</name>
<dbReference type="EMBL" id="BAAAJE010000004">
    <property type="protein sequence ID" value="GAA1133469.1"/>
    <property type="molecule type" value="Genomic_DNA"/>
</dbReference>